<name>A0AAV6VRM0_9ARAC</name>
<dbReference type="Proteomes" id="UP000827092">
    <property type="component" value="Unassembled WGS sequence"/>
</dbReference>
<evidence type="ECO:0000313" key="5">
    <source>
        <dbReference type="Proteomes" id="UP000827092"/>
    </source>
</evidence>
<evidence type="ECO:0000313" key="4">
    <source>
        <dbReference type="EMBL" id="KAG8198527.1"/>
    </source>
</evidence>
<evidence type="ECO:0000256" key="2">
    <source>
        <dbReference type="SAM" id="MobiDB-lite"/>
    </source>
</evidence>
<gene>
    <name evidence="4" type="ORF">JTE90_026430</name>
</gene>
<feature type="region of interest" description="Disordered" evidence="2">
    <location>
        <begin position="269"/>
        <end position="301"/>
    </location>
</feature>
<keyword evidence="5" id="KW-1185">Reference proteome</keyword>
<dbReference type="PANTHER" id="PTHR21844">
    <property type="entry name" value="AKT1 SUBSTRATE 1 PROTEIN"/>
    <property type="match status" value="1"/>
</dbReference>
<feature type="transmembrane region" description="Helical" evidence="3">
    <location>
        <begin position="46"/>
        <end position="68"/>
    </location>
</feature>
<feature type="compositionally biased region" description="Polar residues" evidence="2">
    <location>
        <begin position="283"/>
        <end position="292"/>
    </location>
</feature>
<dbReference type="PANTHER" id="PTHR21844:SF2">
    <property type="entry name" value="PROLINE-RICH AKT1 SUBSTRATE 1"/>
    <property type="match status" value="1"/>
</dbReference>
<keyword evidence="3" id="KW-0472">Membrane</keyword>
<reference evidence="4 5" key="1">
    <citation type="journal article" date="2022" name="Nat. Ecol. Evol.">
        <title>A masculinizing supergene underlies an exaggerated male reproductive morph in a spider.</title>
        <authorList>
            <person name="Hendrickx F."/>
            <person name="De Corte Z."/>
            <person name="Sonet G."/>
            <person name="Van Belleghem S.M."/>
            <person name="Kostlbacher S."/>
            <person name="Vangestel C."/>
        </authorList>
    </citation>
    <scope>NUCLEOTIDE SEQUENCE [LARGE SCALE GENOMIC DNA]</scope>
    <source>
        <strain evidence="4">W744_W776</strain>
    </source>
</reference>
<sequence length="549" mass="61976">MNVATLQSGVCVVLPGLFQSSKKRTVVFAKDITSFTFSIHFRHPKIFLLCFVDFIMILIVCSCLNVQIHGKGTSCVLEDASCLDIPENVSQDSFFESQIYRISLDLAGITMSQKMLCKVRNIENWSVTTCSCCMMDVFAKKQDNEEMVIVSSKAETSSTFITSSMNSERYSPLFKLLLPEINDNFIQNNIGIEFHNRNVDLSIELVQNQVSNYLKEEQKAMEEKIRQFTEQQQGMYTNLLQKVRKNKQAMIYLMIQCNEGQIPIENETSLESSVGSPPLLKSANESSASTDSAFDRSDASELPFSETISQLNHRPLRRAMSIPAQYNKKEKIELRHAPVSIDIGGVFDMEDFDLEIPLSENSDNDNNSYDSENDQPIEVVDKRRSEQPCCASSLPMTIPTFPRFTRSVLEEDEDDIKDPNPMNPEDIAASMRALACSTMLKIQELDRWCCLGYSYGENYKVYQNFTCKQERCFTFLKLKFKAATESGEIVRRHIGQIIKRVPTSSDPALDLEVLPDSHPAVPAVVQEELVALPSEQPPVITTPQSPSVI</sequence>
<feature type="coiled-coil region" evidence="1">
    <location>
        <begin position="203"/>
        <end position="231"/>
    </location>
</feature>
<keyword evidence="3" id="KW-1133">Transmembrane helix</keyword>
<accession>A0AAV6VRM0</accession>
<evidence type="ECO:0000256" key="3">
    <source>
        <dbReference type="SAM" id="Phobius"/>
    </source>
</evidence>
<keyword evidence="3" id="KW-0812">Transmembrane</keyword>
<protein>
    <submittedName>
        <fullName evidence="4">Uncharacterized protein</fullName>
    </submittedName>
</protein>
<dbReference type="GO" id="GO:0005737">
    <property type="term" value="C:cytoplasm"/>
    <property type="evidence" value="ECO:0007669"/>
    <property type="project" value="TreeGrafter"/>
</dbReference>
<dbReference type="GO" id="GO:0048011">
    <property type="term" value="P:neurotrophin TRK receptor signaling pathway"/>
    <property type="evidence" value="ECO:0007669"/>
    <property type="project" value="InterPro"/>
</dbReference>
<organism evidence="4 5">
    <name type="scientific">Oedothorax gibbosus</name>
    <dbReference type="NCBI Taxonomy" id="931172"/>
    <lineage>
        <taxon>Eukaryota</taxon>
        <taxon>Metazoa</taxon>
        <taxon>Ecdysozoa</taxon>
        <taxon>Arthropoda</taxon>
        <taxon>Chelicerata</taxon>
        <taxon>Arachnida</taxon>
        <taxon>Araneae</taxon>
        <taxon>Araneomorphae</taxon>
        <taxon>Entelegynae</taxon>
        <taxon>Araneoidea</taxon>
        <taxon>Linyphiidae</taxon>
        <taxon>Erigoninae</taxon>
        <taxon>Oedothorax</taxon>
    </lineage>
</organism>
<dbReference type="GO" id="GO:0032007">
    <property type="term" value="P:negative regulation of TOR signaling"/>
    <property type="evidence" value="ECO:0007669"/>
    <property type="project" value="InterPro"/>
</dbReference>
<evidence type="ECO:0000256" key="1">
    <source>
        <dbReference type="SAM" id="Coils"/>
    </source>
</evidence>
<dbReference type="InterPro" id="IPR026682">
    <property type="entry name" value="AKT1S1"/>
</dbReference>
<comment type="caution">
    <text evidence="4">The sequence shown here is derived from an EMBL/GenBank/DDBJ whole genome shotgun (WGS) entry which is preliminary data.</text>
</comment>
<dbReference type="EMBL" id="JAFNEN010000038">
    <property type="protein sequence ID" value="KAG8198527.1"/>
    <property type="molecule type" value="Genomic_DNA"/>
</dbReference>
<dbReference type="AlphaFoldDB" id="A0AAV6VRM0"/>
<keyword evidence="1" id="KW-0175">Coiled coil</keyword>
<proteinExistence type="predicted"/>